<feature type="binding site" evidence="12">
    <location>
        <position position="118"/>
    </location>
    <ligand>
        <name>Mg(2+)</name>
        <dbReference type="ChEBI" id="CHEBI:18420"/>
        <label>1</label>
        <note>catalytic</note>
    </ligand>
</feature>
<feature type="binding site" evidence="12">
    <location>
        <position position="261"/>
    </location>
    <ligand>
        <name>Mg(2+)</name>
        <dbReference type="ChEBI" id="CHEBI:18420"/>
        <label>1</label>
        <note>catalytic</note>
    </ligand>
</feature>
<reference evidence="14" key="1">
    <citation type="submission" date="2016-10" db="EMBL/GenBank/DDBJ databases">
        <authorList>
            <person name="Varghese N."/>
            <person name="Submissions S."/>
        </authorList>
    </citation>
    <scope>NUCLEOTIDE SEQUENCE [LARGE SCALE GENOMIC DNA]</scope>
    <source>
        <strain evidence="14">CGMCC 1.3431</strain>
    </source>
</reference>
<keyword evidence="5" id="KW-0028">Amino-acid biosynthesis</keyword>
<evidence type="ECO:0000256" key="7">
    <source>
        <dbReference type="ARBA" id="ARBA00022801"/>
    </source>
</evidence>
<dbReference type="GO" id="GO:0004401">
    <property type="term" value="F:histidinol-phosphatase activity"/>
    <property type="evidence" value="ECO:0007669"/>
    <property type="project" value="UniProtKB-UniRule"/>
</dbReference>
<dbReference type="PANTHER" id="PTHR20854">
    <property type="entry name" value="INOSITOL MONOPHOSPHATASE"/>
    <property type="match status" value="1"/>
</dbReference>
<feature type="binding site" evidence="12">
    <location>
        <position position="134"/>
    </location>
    <ligand>
        <name>Mg(2+)</name>
        <dbReference type="ChEBI" id="CHEBI:18420"/>
        <label>1</label>
        <note>catalytic</note>
    </ligand>
</feature>
<protein>
    <recommendedName>
        <fullName evidence="4 11">Histidinol-phosphatase</fullName>
        <ecNumber evidence="4 11">3.1.3.15</ecNumber>
    </recommendedName>
</protein>
<dbReference type="AlphaFoldDB" id="A0A1G4QLT7"/>
<dbReference type="PRINTS" id="PR00377">
    <property type="entry name" value="IMPHPHTASES"/>
</dbReference>
<dbReference type="InterPro" id="IPR020583">
    <property type="entry name" value="Inositol_monoP_metal-BS"/>
</dbReference>
<dbReference type="InterPro" id="IPR011809">
    <property type="entry name" value="His_9_proposed"/>
</dbReference>
<keyword evidence="14" id="KW-1185">Reference proteome</keyword>
<evidence type="ECO:0000256" key="6">
    <source>
        <dbReference type="ARBA" id="ARBA00022723"/>
    </source>
</evidence>
<evidence type="ECO:0000256" key="4">
    <source>
        <dbReference type="ARBA" id="ARBA00013085"/>
    </source>
</evidence>
<keyword evidence="7" id="KW-0378">Hydrolase</keyword>
<dbReference type="UniPathway" id="UPA00031">
    <property type="reaction ID" value="UER00013"/>
</dbReference>
<dbReference type="NCBIfam" id="TIGR02067">
    <property type="entry name" value="his_9_HisN"/>
    <property type="match status" value="1"/>
</dbReference>
<keyword evidence="6 12" id="KW-0479">Metal-binding</keyword>
<organism evidence="13 14">
    <name type="scientific">Asticcacaulis taihuensis</name>
    <dbReference type="NCBI Taxonomy" id="260084"/>
    <lineage>
        <taxon>Bacteria</taxon>
        <taxon>Pseudomonadati</taxon>
        <taxon>Pseudomonadota</taxon>
        <taxon>Alphaproteobacteria</taxon>
        <taxon>Caulobacterales</taxon>
        <taxon>Caulobacteraceae</taxon>
        <taxon>Asticcacaulis</taxon>
    </lineage>
</organism>
<comment type="similarity">
    <text evidence="3">Belongs to the inositol monophosphatase superfamily.</text>
</comment>
<dbReference type="InterPro" id="IPR000760">
    <property type="entry name" value="Inositol_monophosphatase-like"/>
</dbReference>
<dbReference type="GO" id="GO:0007165">
    <property type="term" value="P:signal transduction"/>
    <property type="evidence" value="ECO:0007669"/>
    <property type="project" value="TreeGrafter"/>
</dbReference>
<keyword evidence="9" id="KW-0368">Histidine biosynthesis</keyword>
<comment type="catalytic activity">
    <reaction evidence="10">
        <text>L-histidinol phosphate + H2O = L-histidinol + phosphate</text>
        <dbReference type="Rhea" id="RHEA:14465"/>
        <dbReference type="ChEBI" id="CHEBI:15377"/>
        <dbReference type="ChEBI" id="CHEBI:43474"/>
        <dbReference type="ChEBI" id="CHEBI:57699"/>
        <dbReference type="ChEBI" id="CHEBI:57980"/>
        <dbReference type="EC" id="3.1.3.15"/>
    </reaction>
</comment>
<dbReference type="PANTHER" id="PTHR20854:SF4">
    <property type="entry name" value="INOSITOL-1-MONOPHOSPHATASE-RELATED"/>
    <property type="match status" value="1"/>
</dbReference>
<dbReference type="PROSITE" id="PS00629">
    <property type="entry name" value="IMP_1"/>
    <property type="match status" value="1"/>
</dbReference>
<name>A0A1G4QLT7_9CAUL</name>
<evidence type="ECO:0000256" key="1">
    <source>
        <dbReference type="ARBA" id="ARBA00001946"/>
    </source>
</evidence>
<evidence type="ECO:0000256" key="9">
    <source>
        <dbReference type="ARBA" id="ARBA00023102"/>
    </source>
</evidence>
<keyword evidence="8 12" id="KW-0460">Magnesium</keyword>
<evidence type="ECO:0000313" key="13">
    <source>
        <dbReference type="EMBL" id="SCW45371.1"/>
    </source>
</evidence>
<evidence type="ECO:0000256" key="12">
    <source>
        <dbReference type="PIRSR" id="PIRSR600760-2"/>
    </source>
</evidence>
<comment type="pathway">
    <text evidence="2">Amino-acid biosynthesis; L-histidine biosynthesis; L-histidine from 5-phospho-alpha-D-ribose 1-diphosphate: step 8/9.</text>
</comment>
<evidence type="ECO:0000256" key="5">
    <source>
        <dbReference type="ARBA" id="ARBA00022605"/>
    </source>
</evidence>
<feature type="binding site" evidence="12">
    <location>
        <position position="137"/>
    </location>
    <ligand>
        <name>Mg(2+)</name>
        <dbReference type="ChEBI" id="CHEBI:18420"/>
        <label>1</label>
        <note>catalytic</note>
    </ligand>
</feature>
<dbReference type="EMBL" id="FMTS01000001">
    <property type="protein sequence ID" value="SCW45371.1"/>
    <property type="molecule type" value="Genomic_DNA"/>
</dbReference>
<dbReference type="Proteomes" id="UP000199150">
    <property type="component" value="Unassembled WGS sequence"/>
</dbReference>
<dbReference type="GO" id="GO:0046872">
    <property type="term" value="F:metal ion binding"/>
    <property type="evidence" value="ECO:0007669"/>
    <property type="project" value="UniProtKB-KW"/>
</dbReference>
<sequence>MGRGTARFFSAWWWGFFLLLGYPHKHLDPHGCSGYAGFMSESTPDFAVLEAFALDLAAAAATVAVPLFRHRDLSEINKGNASRADIHFDPVTEADKGAERAIRALINQHYPAHGIIGEEYGSENADADYVWVLDPVDGTRAFISGLPLWTTLIGLRHQGRPVLGLIAQPVLQEVYLGSPLGSRLVTPQGSTSLAVRTCPDLANAVIGTTDPHLYAGEEVAAYTALRQATKLVRYGCDAYAFAMVAAGTMDIALETGLKPWDIEAIIPVIENAGGAVSNWQGAPVGPEAGQVIAAGSQALLDQALMHLKRAAN</sequence>
<dbReference type="EC" id="3.1.3.15" evidence="4 11"/>
<dbReference type="GO" id="GO:0000105">
    <property type="term" value="P:L-histidine biosynthetic process"/>
    <property type="evidence" value="ECO:0007669"/>
    <property type="project" value="UniProtKB-UniRule"/>
</dbReference>
<dbReference type="SUPFAM" id="SSF56655">
    <property type="entry name" value="Carbohydrate phosphatase"/>
    <property type="match status" value="1"/>
</dbReference>
<evidence type="ECO:0000256" key="11">
    <source>
        <dbReference type="NCBIfam" id="TIGR02067"/>
    </source>
</evidence>
<dbReference type="Gene3D" id="3.40.190.80">
    <property type="match status" value="1"/>
</dbReference>
<gene>
    <name evidence="13" type="ORF">SAMN02927928_1341</name>
</gene>
<evidence type="ECO:0000256" key="8">
    <source>
        <dbReference type="ARBA" id="ARBA00022842"/>
    </source>
</evidence>
<dbReference type="GO" id="GO:0006020">
    <property type="term" value="P:inositol metabolic process"/>
    <property type="evidence" value="ECO:0007669"/>
    <property type="project" value="TreeGrafter"/>
</dbReference>
<accession>A0A1G4QLT7</accession>
<evidence type="ECO:0000256" key="2">
    <source>
        <dbReference type="ARBA" id="ARBA00004970"/>
    </source>
</evidence>
<evidence type="ECO:0000313" key="14">
    <source>
        <dbReference type="Proteomes" id="UP000199150"/>
    </source>
</evidence>
<dbReference type="Pfam" id="PF00459">
    <property type="entry name" value="Inositol_P"/>
    <property type="match status" value="1"/>
</dbReference>
<dbReference type="CDD" id="cd01641">
    <property type="entry name" value="Bacterial_IMPase_like_1"/>
    <property type="match status" value="1"/>
</dbReference>
<dbReference type="Gene3D" id="3.30.540.10">
    <property type="entry name" value="Fructose-1,6-Bisphosphatase, subunit A, domain 1"/>
    <property type="match status" value="1"/>
</dbReference>
<proteinExistence type="inferred from homology"/>
<dbReference type="STRING" id="260084.SAMN02927928_1341"/>
<dbReference type="GO" id="GO:0008934">
    <property type="term" value="F:inositol monophosphate 1-phosphatase activity"/>
    <property type="evidence" value="ECO:0007669"/>
    <property type="project" value="TreeGrafter"/>
</dbReference>
<evidence type="ECO:0000256" key="3">
    <source>
        <dbReference type="ARBA" id="ARBA00009759"/>
    </source>
</evidence>
<comment type="cofactor">
    <cofactor evidence="1 12">
        <name>Mg(2+)</name>
        <dbReference type="ChEBI" id="CHEBI:18420"/>
    </cofactor>
</comment>
<evidence type="ECO:0000256" key="10">
    <source>
        <dbReference type="ARBA" id="ARBA00049158"/>
    </source>
</evidence>